<evidence type="ECO:0000313" key="3">
    <source>
        <dbReference type="Proteomes" id="UP000887159"/>
    </source>
</evidence>
<dbReference type="Proteomes" id="UP000887159">
    <property type="component" value="Unassembled WGS sequence"/>
</dbReference>
<protein>
    <submittedName>
        <fullName evidence="2">Uncharacterized protein</fullName>
    </submittedName>
</protein>
<comment type="caution">
    <text evidence="2">The sequence shown here is derived from an EMBL/GenBank/DDBJ whole genome shotgun (WGS) entry which is preliminary data.</text>
</comment>
<proteinExistence type="predicted"/>
<reference evidence="2" key="1">
    <citation type="submission" date="2020-08" db="EMBL/GenBank/DDBJ databases">
        <title>Multicomponent nature underlies the extraordinary mechanical properties of spider dragline silk.</title>
        <authorList>
            <person name="Kono N."/>
            <person name="Nakamura H."/>
            <person name="Mori M."/>
            <person name="Yoshida Y."/>
            <person name="Ohtoshi R."/>
            <person name="Malay A.D."/>
            <person name="Moran D.A.P."/>
            <person name="Tomita M."/>
            <person name="Numata K."/>
            <person name="Arakawa K."/>
        </authorList>
    </citation>
    <scope>NUCLEOTIDE SEQUENCE</scope>
</reference>
<gene>
    <name evidence="2" type="ORF">TNCV_2486171</name>
</gene>
<accession>A0A8X6VZZ2</accession>
<evidence type="ECO:0000313" key="2">
    <source>
        <dbReference type="EMBL" id="GFY25497.1"/>
    </source>
</evidence>
<sequence length="93" mass="10497">MVIFSAVKRLDNSQEFGKLLDWFFRNTLGAGKPTPSPFDLSAYESHKLDLQTTVSEKCPSSPENELEKQGQLKKSPLHKGHTMLRYLEDSSAI</sequence>
<evidence type="ECO:0000256" key="1">
    <source>
        <dbReference type="SAM" id="MobiDB-lite"/>
    </source>
</evidence>
<dbReference type="EMBL" id="BMAU01021371">
    <property type="protein sequence ID" value="GFY25497.1"/>
    <property type="molecule type" value="Genomic_DNA"/>
</dbReference>
<feature type="region of interest" description="Disordered" evidence="1">
    <location>
        <begin position="55"/>
        <end position="93"/>
    </location>
</feature>
<name>A0A8X6VZZ2_TRICX</name>
<organism evidence="2 3">
    <name type="scientific">Trichonephila clavipes</name>
    <name type="common">Golden silk orbweaver</name>
    <name type="synonym">Nephila clavipes</name>
    <dbReference type="NCBI Taxonomy" id="2585209"/>
    <lineage>
        <taxon>Eukaryota</taxon>
        <taxon>Metazoa</taxon>
        <taxon>Ecdysozoa</taxon>
        <taxon>Arthropoda</taxon>
        <taxon>Chelicerata</taxon>
        <taxon>Arachnida</taxon>
        <taxon>Araneae</taxon>
        <taxon>Araneomorphae</taxon>
        <taxon>Entelegynae</taxon>
        <taxon>Araneoidea</taxon>
        <taxon>Nephilidae</taxon>
        <taxon>Trichonephila</taxon>
    </lineage>
</organism>
<keyword evidence="3" id="KW-1185">Reference proteome</keyword>
<dbReference type="AlphaFoldDB" id="A0A8X6VZZ2"/>